<organism evidence="2 3">
    <name type="scientific">Mesorhizobium salmacidum</name>
    <dbReference type="NCBI Taxonomy" id="3015171"/>
    <lineage>
        <taxon>Bacteria</taxon>
        <taxon>Pseudomonadati</taxon>
        <taxon>Pseudomonadota</taxon>
        <taxon>Alphaproteobacteria</taxon>
        <taxon>Hyphomicrobiales</taxon>
        <taxon>Phyllobacteriaceae</taxon>
        <taxon>Mesorhizobium</taxon>
    </lineage>
</organism>
<gene>
    <name evidence="2" type="ORF">O7A60_24750</name>
</gene>
<keyword evidence="3" id="KW-1185">Reference proteome</keyword>
<evidence type="ECO:0000313" key="3">
    <source>
        <dbReference type="Proteomes" id="UP001387293"/>
    </source>
</evidence>
<sequence>MWVTRRDVHVDRIACSWLTRRFIDADAIIRLFGPEEATGISSLITGVAMAYESDEQRTVQGAPVVDGLWSECRRRNATRVSPPSSLLPFGKSRGFAGRLEPHSAWTAPTSWPLSLAARTEFRPPLGHVH</sequence>
<feature type="domain" description="ChrB C-terminal" evidence="1">
    <location>
        <begin position="2"/>
        <end position="30"/>
    </location>
</feature>
<evidence type="ECO:0000259" key="1">
    <source>
        <dbReference type="Pfam" id="PF09828"/>
    </source>
</evidence>
<comment type="caution">
    <text evidence="2">The sequence shown here is derived from an EMBL/GenBank/DDBJ whole genome shotgun (WGS) entry which is preliminary data.</text>
</comment>
<dbReference type="EMBL" id="JAPYKS010000021">
    <property type="protein sequence ID" value="MEI9411949.1"/>
    <property type="molecule type" value="Genomic_DNA"/>
</dbReference>
<protein>
    <submittedName>
        <fullName evidence="2">Chromate resistance protein</fullName>
    </submittedName>
</protein>
<accession>A0ABU8L4R2</accession>
<proteinExistence type="predicted"/>
<evidence type="ECO:0000313" key="2">
    <source>
        <dbReference type="EMBL" id="MEI9411949.1"/>
    </source>
</evidence>
<reference evidence="2 3" key="1">
    <citation type="submission" date="2022-12" db="EMBL/GenBank/DDBJ databases">
        <authorList>
            <person name="Muema E."/>
        </authorList>
    </citation>
    <scope>NUCLEOTIDE SEQUENCE [LARGE SCALE GENOMIC DNA]</scope>
    <source>
        <strain evidence="3">1326</strain>
    </source>
</reference>
<dbReference type="Proteomes" id="UP001387293">
    <property type="component" value="Unassembled WGS sequence"/>
</dbReference>
<dbReference type="InterPro" id="IPR018634">
    <property type="entry name" value="ChrB_C"/>
</dbReference>
<name>A0ABU8L4R2_9HYPH</name>
<dbReference type="Pfam" id="PF09828">
    <property type="entry name" value="ChrB_C"/>
    <property type="match status" value="1"/>
</dbReference>